<dbReference type="AlphaFoldDB" id="A0A432WCE0"/>
<proteinExistence type="inferred from homology"/>
<dbReference type="HAMAP" id="MF_00923">
    <property type="entry name" value="OM_assembly_BamB"/>
    <property type="match status" value="1"/>
</dbReference>
<comment type="function">
    <text evidence="4">Part of the outer membrane protein assembly complex, which is involved in assembly and insertion of beta-barrel proteins into the outer membrane.</text>
</comment>
<evidence type="ECO:0000256" key="5">
    <source>
        <dbReference type="SAM" id="SignalP"/>
    </source>
</evidence>
<dbReference type="InterPro" id="IPR017687">
    <property type="entry name" value="BamB"/>
</dbReference>
<protein>
    <recommendedName>
        <fullName evidence="4">Outer membrane protein assembly factor BamB</fullName>
    </recommendedName>
</protein>
<dbReference type="InterPro" id="IPR018391">
    <property type="entry name" value="PQQ_b-propeller_rpt"/>
</dbReference>
<comment type="similarity">
    <text evidence="4">Belongs to the BamB family.</text>
</comment>
<dbReference type="NCBIfam" id="NF008351">
    <property type="entry name" value="PRK11138.1"/>
    <property type="match status" value="1"/>
</dbReference>
<gene>
    <name evidence="4" type="primary">bamB</name>
    <name evidence="7" type="ORF">CWE14_14570</name>
</gene>
<keyword evidence="1 4" id="KW-0732">Signal</keyword>
<comment type="caution">
    <text evidence="7">The sequence shown here is derived from an EMBL/GenBank/DDBJ whole genome shotgun (WGS) entry which is preliminary data.</text>
</comment>
<evidence type="ECO:0000313" key="8">
    <source>
        <dbReference type="Proteomes" id="UP000287823"/>
    </source>
</evidence>
<dbReference type="PROSITE" id="PS51257">
    <property type="entry name" value="PROKAR_LIPOPROTEIN"/>
    <property type="match status" value="1"/>
</dbReference>
<keyword evidence="4" id="KW-0449">Lipoprotein</keyword>
<comment type="subcellular location">
    <subcellularLocation>
        <location evidence="4">Cell outer membrane</location>
        <topology evidence="4">Lipid-anchor</topology>
    </subcellularLocation>
</comment>
<dbReference type="GO" id="GO:0009279">
    <property type="term" value="C:cell outer membrane"/>
    <property type="evidence" value="ECO:0007669"/>
    <property type="project" value="UniProtKB-SubCell"/>
</dbReference>
<keyword evidence="8" id="KW-1185">Reference proteome</keyword>
<accession>A0A432WCE0</accession>
<dbReference type="GO" id="GO:0051205">
    <property type="term" value="P:protein insertion into membrane"/>
    <property type="evidence" value="ECO:0007669"/>
    <property type="project" value="UniProtKB-UniRule"/>
</dbReference>
<sequence>MVRLLNWRVAISGVLLSVGLAACSSTEEPDYAELQTFEEQVSVNVAWKANVGPGSDEHYSRLTPVYDDGVVFAAERHGNVVALNADNGRRLWRQNLTPATGFSLWRLFRKGPPAKLAGGLTLDGDTLYVGNESGMLYAINKDNGEIQWQSQLEGEVISAPAVGEGYVVLHLGNGMVVGLNAADGEEQWRHEEEVPALTLRGSSSPVISAGGVILGTNNGRAAVLVLESGQMAWDERVATPSGGSDLERIVDIDATPVVRGDQVYMLAFNGELVALQLRTGEVVWRRDYQGHRTPQVAGSRIFLTTSESHVVAVDRLSGNERWRLADLYGRSLTEPAVLSGQLVVADRFGFVHWLDRDSGQIIGRYEANDPIQVAPIRAGDKVIVMTIDGRLVALTD</sequence>
<evidence type="ECO:0000256" key="4">
    <source>
        <dbReference type="HAMAP-Rule" id="MF_00923"/>
    </source>
</evidence>
<evidence type="ECO:0000313" key="7">
    <source>
        <dbReference type="EMBL" id="RUO29675.1"/>
    </source>
</evidence>
<evidence type="ECO:0000256" key="1">
    <source>
        <dbReference type="ARBA" id="ARBA00022729"/>
    </source>
</evidence>
<name>A0A432WCE0_9GAMM</name>
<organism evidence="7 8">
    <name type="scientific">Aliidiomarina soli</name>
    <dbReference type="NCBI Taxonomy" id="1928574"/>
    <lineage>
        <taxon>Bacteria</taxon>
        <taxon>Pseudomonadati</taxon>
        <taxon>Pseudomonadota</taxon>
        <taxon>Gammaproteobacteria</taxon>
        <taxon>Alteromonadales</taxon>
        <taxon>Idiomarinaceae</taxon>
        <taxon>Aliidiomarina</taxon>
    </lineage>
</organism>
<feature type="domain" description="Pyrrolo-quinoline quinone repeat" evidence="6">
    <location>
        <begin position="96"/>
        <end position="323"/>
    </location>
</feature>
<dbReference type="PANTHER" id="PTHR34512">
    <property type="entry name" value="CELL SURFACE PROTEIN"/>
    <property type="match status" value="1"/>
</dbReference>
<evidence type="ECO:0000256" key="2">
    <source>
        <dbReference type="ARBA" id="ARBA00023136"/>
    </source>
</evidence>
<comment type="subunit">
    <text evidence="4">Part of the Bam complex.</text>
</comment>
<dbReference type="Pfam" id="PF13360">
    <property type="entry name" value="PQQ_2"/>
    <property type="match status" value="1"/>
</dbReference>
<feature type="signal peptide" evidence="5">
    <location>
        <begin position="1"/>
        <end position="21"/>
    </location>
</feature>
<evidence type="ECO:0000259" key="6">
    <source>
        <dbReference type="Pfam" id="PF13360"/>
    </source>
</evidence>
<dbReference type="InterPro" id="IPR002372">
    <property type="entry name" value="PQQ_rpt_dom"/>
</dbReference>
<dbReference type="PANTHER" id="PTHR34512:SF30">
    <property type="entry name" value="OUTER MEMBRANE PROTEIN ASSEMBLY FACTOR BAMB"/>
    <property type="match status" value="1"/>
</dbReference>
<keyword evidence="2 4" id="KW-0472">Membrane</keyword>
<dbReference type="InterPro" id="IPR011047">
    <property type="entry name" value="Quinoprotein_ADH-like_sf"/>
</dbReference>
<keyword evidence="3 4" id="KW-0998">Cell outer membrane</keyword>
<dbReference type="GO" id="GO:0043165">
    <property type="term" value="P:Gram-negative-bacterium-type cell outer membrane assembly"/>
    <property type="evidence" value="ECO:0007669"/>
    <property type="project" value="UniProtKB-UniRule"/>
</dbReference>
<dbReference type="SUPFAM" id="SSF50998">
    <property type="entry name" value="Quinoprotein alcohol dehydrogenase-like"/>
    <property type="match status" value="1"/>
</dbReference>
<dbReference type="SMART" id="SM00564">
    <property type="entry name" value="PQQ"/>
    <property type="match status" value="6"/>
</dbReference>
<evidence type="ECO:0000256" key="3">
    <source>
        <dbReference type="ARBA" id="ARBA00023237"/>
    </source>
</evidence>
<reference evidence="7 8" key="1">
    <citation type="journal article" date="2011" name="Front. Microbiol.">
        <title>Genomic signatures of strain selection and enhancement in Bacillus atrophaeus var. globigii, a historical biowarfare simulant.</title>
        <authorList>
            <person name="Gibbons H.S."/>
            <person name="Broomall S.M."/>
            <person name="McNew L.A."/>
            <person name="Daligault H."/>
            <person name="Chapman C."/>
            <person name="Bruce D."/>
            <person name="Karavis M."/>
            <person name="Krepps M."/>
            <person name="McGregor P.A."/>
            <person name="Hong C."/>
            <person name="Park K.H."/>
            <person name="Akmal A."/>
            <person name="Feldman A."/>
            <person name="Lin J.S."/>
            <person name="Chang W.E."/>
            <person name="Higgs B.W."/>
            <person name="Demirev P."/>
            <person name="Lindquist J."/>
            <person name="Liem A."/>
            <person name="Fochler E."/>
            <person name="Read T.D."/>
            <person name="Tapia R."/>
            <person name="Johnson S."/>
            <person name="Bishop-Lilly K.A."/>
            <person name="Detter C."/>
            <person name="Han C."/>
            <person name="Sozhamannan S."/>
            <person name="Rosenzweig C.N."/>
            <person name="Skowronski E.W."/>
        </authorList>
    </citation>
    <scope>NUCLEOTIDE SEQUENCE [LARGE SCALE GENOMIC DNA]</scope>
    <source>
        <strain evidence="7 8">Y4G10-17</strain>
    </source>
</reference>
<dbReference type="InterPro" id="IPR015943">
    <property type="entry name" value="WD40/YVTN_repeat-like_dom_sf"/>
</dbReference>
<feature type="chain" id="PRO_5019594333" description="Outer membrane protein assembly factor BamB" evidence="5">
    <location>
        <begin position="22"/>
        <end position="396"/>
    </location>
</feature>
<dbReference type="EMBL" id="PIPO01000007">
    <property type="protein sequence ID" value="RUO29675.1"/>
    <property type="molecule type" value="Genomic_DNA"/>
</dbReference>
<keyword evidence="4" id="KW-0564">Palmitate</keyword>
<dbReference type="NCBIfam" id="TIGR03300">
    <property type="entry name" value="assembly_YfgL"/>
    <property type="match status" value="1"/>
</dbReference>
<dbReference type="Proteomes" id="UP000287823">
    <property type="component" value="Unassembled WGS sequence"/>
</dbReference>
<dbReference type="Gene3D" id="2.130.10.10">
    <property type="entry name" value="YVTN repeat-like/Quinoprotein amine dehydrogenase"/>
    <property type="match status" value="1"/>
</dbReference>